<gene>
    <name evidence="1" type="ORF">H0241_03745</name>
</gene>
<dbReference type="Pfam" id="PF21973">
    <property type="entry name" value="DUF6925"/>
    <property type="match status" value="1"/>
</dbReference>
<proteinExistence type="predicted"/>
<evidence type="ECO:0000313" key="2">
    <source>
        <dbReference type="Proteomes" id="UP000558284"/>
    </source>
</evidence>
<evidence type="ECO:0000313" key="1">
    <source>
        <dbReference type="EMBL" id="MBA1139372.1"/>
    </source>
</evidence>
<dbReference type="AlphaFoldDB" id="A0A838B0C5"/>
<name>A0A838B0C5_9HYPH</name>
<dbReference type="EMBL" id="JACDTY010000001">
    <property type="protein sequence ID" value="MBA1139372.1"/>
    <property type="molecule type" value="Genomic_DNA"/>
</dbReference>
<organism evidence="1 2">
    <name type="scientific">Mesorhizobium neociceri</name>
    <dbReference type="NCBI Taxonomy" id="1307853"/>
    <lineage>
        <taxon>Bacteria</taxon>
        <taxon>Pseudomonadati</taxon>
        <taxon>Pseudomonadota</taxon>
        <taxon>Alphaproteobacteria</taxon>
        <taxon>Hyphomicrobiales</taxon>
        <taxon>Phyllobacteriaceae</taxon>
        <taxon>Mesorhizobium</taxon>
    </lineage>
</organism>
<dbReference type="InterPro" id="IPR053838">
    <property type="entry name" value="DUF6925"/>
</dbReference>
<protein>
    <submittedName>
        <fullName evidence="1">Uncharacterized protein</fullName>
    </submittedName>
</protein>
<reference evidence="1 2" key="1">
    <citation type="submission" date="2020-07" db="EMBL/GenBank/DDBJ databases">
        <title>Definition of the novel symbiovar canariense within Mesorhizobium novociceri, a new species of genus Mesorhizobium nodulating Cicer canariense in the Caldera de Taburiente National Park (La Palma, Canary Islands).</title>
        <authorList>
            <person name="Leon-Barrios M."/>
            <person name="Perez-Yepez J."/>
            <person name="Flores-Felix J.D."/>
            <person name="Ramirez-Baena M.H."/>
            <person name="Pulido-Suarez L."/>
            <person name="Igual J.M."/>
            <person name="Velazquez E."/>
            <person name="Peix A."/>
        </authorList>
    </citation>
    <scope>NUCLEOTIDE SEQUENCE [LARGE SCALE GENOMIC DNA]</scope>
    <source>
        <strain evidence="1 2">CCANP35</strain>
    </source>
</reference>
<comment type="caution">
    <text evidence="1">The sequence shown here is derived from an EMBL/GenBank/DDBJ whole genome shotgun (WGS) entry which is preliminary data.</text>
</comment>
<dbReference type="Proteomes" id="UP000558284">
    <property type="component" value="Unassembled WGS sequence"/>
</dbReference>
<accession>A0A838B0C5</accession>
<keyword evidence="2" id="KW-1185">Reference proteome</keyword>
<sequence length="88" mass="9682">MPESYGNPEIVAVKQHVLDEVACGDGPERFDMPANRFARAAVRLALRQQAHVATHDRNDRLGAVIAAWQAVHEQTAQQDVEDDDAPGH</sequence>